<reference evidence="1 2" key="1">
    <citation type="journal article" date="2008" name="Proc. Natl. Acad. Sci. U.S.A.">
        <title>Niche adaptation and genome expansion in the chlorophyll d-producing cyanobacterium Acaryochloris marina.</title>
        <authorList>
            <person name="Swingley W.D."/>
            <person name="Chen M."/>
            <person name="Cheung P.C."/>
            <person name="Conrad A.L."/>
            <person name="Dejesa L.C."/>
            <person name="Hao J."/>
            <person name="Honchak B.M."/>
            <person name="Karbach L.E."/>
            <person name="Kurdoglu A."/>
            <person name="Lahiri S."/>
            <person name="Mastrian S.D."/>
            <person name="Miyashita H."/>
            <person name="Page L."/>
            <person name="Ramakrishna P."/>
            <person name="Satoh S."/>
            <person name="Sattley W.M."/>
            <person name="Shimada Y."/>
            <person name="Taylor H.L."/>
            <person name="Tomo T."/>
            <person name="Tsuchiya T."/>
            <person name="Wang Z.T."/>
            <person name="Raymond J."/>
            <person name="Mimuro M."/>
            <person name="Blankenship R.E."/>
            <person name="Touchman J.W."/>
        </authorList>
    </citation>
    <scope>NUCLEOTIDE SEQUENCE [LARGE SCALE GENOMIC DNA]</scope>
    <source>
        <strain evidence="2">MBIC 11017</strain>
        <plasmid evidence="2">Plasmid pREB3</plasmid>
    </source>
</reference>
<keyword evidence="2" id="KW-1185">Reference proteome</keyword>
<dbReference type="Proteomes" id="UP000000268">
    <property type="component" value="Plasmid pREB3"/>
</dbReference>
<keyword evidence="1" id="KW-0614">Plasmid</keyword>
<sequence>MVFDHHTLPHPIILMDADFDLDSLYQQLQDEDVIELTIIDGDLAPGQTAEITIASKWLTRYHLYLFFEHHSQSFDLAGVKEGASKTKVNLIIDHMDAISSEKAYIFTYGSEMSWSIQLVRWKKLTRA</sequence>
<dbReference type="EMBL" id="CP000840">
    <property type="protein sequence ID" value="ABW32463.1"/>
    <property type="molecule type" value="Genomic_DNA"/>
</dbReference>
<proteinExistence type="predicted"/>
<dbReference type="AlphaFoldDB" id="A8ZMQ2"/>
<organism evidence="1 2">
    <name type="scientific">Acaryochloris marina (strain MBIC 11017)</name>
    <dbReference type="NCBI Taxonomy" id="329726"/>
    <lineage>
        <taxon>Bacteria</taxon>
        <taxon>Bacillati</taxon>
        <taxon>Cyanobacteriota</taxon>
        <taxon>Cyanophyceae</taxon>
        <taxon>Acaryochloridales</taxon>
        <taxon>Acaryochloridaceae</taxon>
        <taxon>Acaryochloris</taxon>
    </lineage>
</organism>
<accession>A8ZMQ2</accession>
<protein>
    <submittedName>
        <fullName evidence="1">Uncharacterized protein</fullName>
    </submittedName>
</protein>
<evidence type="ECO:0000313" key="2">
    <source>
        <dbReference type="Proteomes" id="UP000000268"/>
    </source>
</evidence>
<gene>
    <name evidence="1" type="ordered locus">AM1_C0158</name>
</gene>
<dbReference type="HOGENOM" id="CLU_1965691_0_0_3"/>
<geneLocation type="plasmid" evidence="1 2">
    <name>pREB3</name>
</geneLocation>
<evidence type="ECO:0000313" key="1">
    <source>
        <dbReference type="EMBL" id="ABW32463.1"/>
    </source>
</evidence>
<dbReference type="KEGG" id="amr:AM1_C0158"/>
<name>A8ZMQ2_ACAM1</name>